<name>A0A7J7J8R6_BUGNE</name>
<dbReference type="SUPFAM" id="SSF57667">
    <property type="entry name" value="beta-beta-alpha zinc fingers"/>
    <property type="match status" value="1"/>
</dbReference>
<dbReference type="InterPro" id="IPR036236">
    <property type="entry name" value="Znf_C2H2_sf"/>
</dbReference>
<accession>A0A7J7J8R6</accession>
<sequence length="178" mass="20402">MWRHEDKKPYKCTYCPFDGIQRSQIVAHMKSKHDVYPEDAKKLIKHISGRVASNIQTRPLHKDVGEEMELSPLIRRPCLYRLQVTPPLLALSTLMARKLPFLWNCILCYISKKSEFPILVYHKGVADRLAITQAAQGLAAGTNVQVAYGDYMINYMLEKAPEEEEAMDTQAYTAEQTE</sequence>
<gene>
    <name evidence="1" type="ORF">EB796_019581</name>
</gene>
<evidence type="ECO:0000313" key="1">
    <source>
        <dbReference type="EMBL" id="KAF6022114.1"/>
    </source>
</evidence>
<organism evidence="1 2">
    <name type="scientific">Bugula neritina</name>
    <name type="common">Brown bryozoan</name>
    <name type="synonym">Sertularia neritina</name>
    <dbReference type="NCBI Taxonomy" id="10212"/>
    <lineage>
        <taxon>Eukaryota</taxon>
        <taxon>Metazoa</taxon>
        <taxon>Spiralia</taxon>
        <taxon>Lophotrochozoa</taxon>
        <taxon>Bryozoa</taxon>
        <taxon>Gymnolaemata</taxon>
        <taxon>Cheilostomatida</taxon>
        <taxon>Flustrina</taxon>
        <taxon>Buguloidea</taxon>
        <taxon>Bugulidae</taxon>
        <taxon>Bugula</taxon>
    </lineage>
</organism>
<evidence type="ECO:0000313" key="2">
    <source>
        <dbReference type="Proteomes" id="UP000593567"/>
    </source>
</evidence>
<dbReference type="EMBL" id="VXIV02002901">
    <property type="protein sequence ID" value="KAF6022114.1"/>
    <property type="molecule type" value="Genomic_DNA"/>
</dbReference>
<protein>
    <submittedName>
        <fullName evidence="1">Uncharacterized protein</fullName>
    </submittedName>
</protein>
<dbReference type="AlphaFoldDB" id="A0A7J7J8R6"/>
<reference evidence="1" key="1">
    <citation type="submission" date="2020-06" db="EMBL/GenBank/DDBJ databases">
        <title>Draft genome of Bugula neritina, a colonial animal packing powerful symbionts and potential medicines.</title>
        <authorList>
            <person name="Rayko M."/>
        </authorList>
    </citation>
    <scope>NUCLEOTIDE SEQUENCE [LARGE SCALE GENOMIC DNA]</scope>
    <source>
        <strain evidence="1">Kwan_BN1</strain>
    </source>
</reference>
<comment type="caution">
    <text evidence="1">The sequence shown here is derived from an EMBL/GenBank/DDBJ whole genome shotgun (WGS) entry which is preliminary data.</text>
</comment>
<dbReference type="Gene3D" id="3.30.160.60">
    <property type="entry name" value="Classic Zinc Finger"/>
    <property type="match status" value="1"/>
</dbReference>
<keyword evidence="2" id="KW-1185">Reference proteome</keyword>
<dbReference type="Proteomes" id="UP000593567">
    <property type="component" value="Unassembled WGS sequence"/>
</dbReference>
<dbReference type="OrthoDB" id="9439903at2759"/>
<proteinExistence type="predicted"/>